<comment type="subunit">
    <text evidence="4">Component of the ER membrane protein complex (EMC).</text>
</comment>
<dbReference type="Gene3D" id="1.25.40.10">
    <property type="entry name" value="Tetratricopeptide repeat domain"/>
    <property type="match status" value="1"/>
</dbReference>
<evidence type="ECO:0000256" key="4">
    <source>
        <dbReference type="RuleBase" id="RU367091"/>
    </source>
</evidence>
<keyword evidence="7" id="KW-1185">Reference proteome</keyword>
<dbReference type="STRING" id="2025994.A0A2T3A8P5"/>
<keyword evidence="4" id="KW-0472">Membrane</keyword>
<gene>
    <name evidence="6" type="ORF">BD289DRAFT_368040</name>
</gene>
<dbReference type="InParanoid" id="A0A2T3A8P5"/>
<evidence type="ECO:0000256" key="3">
    <source>
        <dbReference type="PROSITE-ProRule" id="PRU00339"/>
    </source>
</evidence>
<proteinExistence type="inferred from homology"/>
<dbReference type="EMBL" id="KZ678437">
    <property type="protein sequence ID" value="PSR85818.1"/>
    <property type="molecule type" value="Genomic_DNA"/>
</dbReference>
<evidence type="ECO:0000256" key="1">
    <source>
        <dbReference type="ARBA" id="ARBA00022737"/>
    </source>
</evidence>
<dbReference type="SMART" id="SM00028">
    <property type="entry name" value="TPR"/>
    <property type="match status" value="1"/>
</dbReference>
<comment type="subcellular location">
    <subcellularLocation>
        <location evidence="4">Endoplasmic reticulum membrane</location>
        <topology evidence="4">Peripheral membrane protein</topology>
        <orientation evidence="4">Cytoplasmic side</orientation>
    </subcellularLocation>
</comment>
<dbReference type="OrthoDB" id="124397at2759"/>
<dbReference type="InterPro" id="IPR019734">
    <property type="entry name" value="TPR_rpt"/>
</dbReference>
<accession>A0A2T3A8P5</accession>
<dbReference type="Proteomes" id="UP000241462">
    <property type="component" value="Unassembled WGS sequence"/>
</dbReference>
<sequence>MAPSILHPPSHLSPAQALELSQRAPHILQKSPSNISSSPVASLFSAPESTQLWMTYENLLMSCLRTGDEQGAHECLQRLVKRFGTDNERIMAFTGLVKEAEATNNAELETILKGYEAVLAENNTNIPIIKRRITLLRSLGRTADAVTGLTGLLDFCPVDAESWSELADIYASQGLYQQAIFSLEEVLVLAPNAWNVSSRRPAKTLMLQIHARIGEVEYMAATASGADENAVRKYLAESLKRFCRSIELCDDYLRGYYGLKLVTSRLLKEPFKTSKPNDLEDFALPPKATIEKLSEKATEKLSEIVRRGSSRERGWCGYEESELAAARKLLADESAAIVR</sequence>
<dbReference type="InterPro" id="IPR011990">
    <property type="entry name" value="TPR-like_helical_dom_sf"/>
</dbReference>
<dbReference type="Pfam" id="PF22890">
    <property type="entry name" value="TPR_EMC2"/>
    <property type="match status" value="1"/>
</dbReference>
<keyword evidence="4" id="KW-0256">Endoplasmic reticulum</keyword>
<dbReference type="AlphaFoldDB" id="A0A2T3A8P5"/>
<dbReference type="PROSITE" id="PS50005">
    <property type="entry name" value="TPR"/>
    <property type="match status" value="1"/>
</dbReference>
<organism evidence="6 7">
    <name type="scientific">Coniella lustricola</name>
    <dbReference type="NCBI Taxonomy" id="2025994"/>
    <lineage>
        <taxon>Eukaryota</taxon>
        <taxon>Fungi</taxon>
        <taxon>Dikarya</taxon>
        <taxon>Ascomycota</taxon>
        <taxon>Pezizomycotina</taxon>
        <taxon>Sordariomycetes</taxon>
        <taxon>Sordariomycetidae</taxon>
        <taxon>Diaporthales</taxon>
        <taxon>Schizoparmaceae</taxon>
        <taxon>Coniella</taxon>
    </lineage>
</organism>
<name>A0A2T3A8P5_9PEZI</name>
<evidence type="ECO:0000256" key="2">
    <source>
        <dbReference type="ARBA" id="ARBA00022803"/>
    </source>
</evidence>
<feature type="repeat" description="TPR" evidence="3">
    <location>
        <begin position="160"/>
        <end position="193"/>
    </location>
</feature>
<evidence type="ECO:0000313" key="7">
    <source>
        <dbReference type="Proteomes" id="UP000241462"/>
    </source>
</evidence>
<dbReference type="FunFam" id="1.25.40.10:FF:001208">
    <property type="entry name" value="Tetratricopeptide repeat domain-containing protein"/>
    <property type="match status" value="1"/>
</dbReference>
<dbReference type="InterPro" id="IPR055217">
    <property type="entry name" value="TPR_EMC2"/>
</dbReference>
<dbReference type="PANTHER" id="PTHR12760">
    <property type="entry name" value="TETRATRICOPEPTIDE REPEAT PROTEIN"/>
    <property type="match status" value="1"/>
</dbReference>
<reference evidence="6 7" key="1">
    <citation type="journal article" date="2018" name="Mycol. Prog.">
        <title>Coniella lustricola, a new species from submerged detritus.</title>
        <authorList>
            <person name="Raudabaugh D.B."/>
            <person name="Iturriaga T."/>
            <person name="Carver A."/>
            <person name="Mondo S."/>
            <person name="Pangilinan J."/>
            <person name="Lipzen A."/>
            <person name="He G."/>
            <person name="Amirebrahimi M."/>
            <person name="Grigoriev I.V."/>
            <person name="Miller A.N."/>
        </authorList>
    </citation>
    <scope>NUCLEOTIDE SEQUENCE [LARGE SCALE GENOMIC DNA]</scope>
    <source>
        <strain evidence="6 7">B22-T-1</strain>
    </source>
</reference>
<protein>
    <recommendedName>
        <fullName evidence="4">ER membrane protein complex subunit 2</fullName>
    </recommendedName>
</protein>
<dbReference type="GO" id="GO:0072546">
    <property type="term" value="C:EMC complex"/>
    <property type="evidence" value="ECO:0007669"/>
    <property type="project" value="UniProtKB-UniRule"/>
</dbReference>
<feature type="domain" description="EMC2 TPR-like" evidence="5">
    <location>
        <begin position="112"/>
        <end position="191"/>
    </location>
</feature>
<keyword evidence="2 3" id="KW-0802">TPR repeat</keyword>
<comment type="function">
    <text evidence="4">Part of the endoplasmic reticulum membrane protein complex (EMC) that enables the energy-independent insertion into endoplasmic reticulum membranes of newly synthesized membrane proteins.</text>
</comment>
<evidence type="ECO:0000313" key="6">
    <source>
        <dbReference type="EMBL" id="PSR85818.1"/>
    </source>
</evidence>
<evidence type="ECO:0000259" key="5">
    <source>
        <dbReference type="Pfam" id="PF22890"/>
    </source>
</evidence>
<dbReference type="InterPro" id="IPR039856">
    <property type="entry name" value="EMC2-like"/>
</dbReference>
<dbReference type="SUPFAM" id="SSF48452">
    <property type="entry name" value="TPR-like"/>
    <property type="match status" value="1"/>
</dbReference>
<comment type="similarity">
    <text evidence="4">Belongs to the EMC2 family.</text>
</comment>
<keyword evidence="1" id="KW-0677">Repeat</keyword>